<dbReference type="AlphaFoldDB" id="E8X3G0"/>
<dbReference type="KEGG" id="acm:AciX9_3456"/>
<evidence type="ECO:0000313" key="1">
    <source>
        <dbReference type="EMBL" id="ADW70461.1"/>
    </source>
</evidence>
<gene>
    <name evidence="1" type="ordered locus">AciX9_3456</name>
</gene>
<proteinExistence type="predicted"/>
<dbReference type="InterPro" id="IPR003772">
    <property type="entry name" value="YceD"/>
</dbReference>
<sequence length="195" mass="21153">MTSGPGSPTLEDVLITPFDLQKEPLVFTQTIAPGTIEYAADTSQIGPLPVEGKADLIVEHRGPSEEVEDIRVRASYDGRFEVLCARCLDPVDVPLKGSFDLLFRPEEADAESGERAITEDETEIGYYGKNGLLLEDVVREQVLLTLPGRTLCTQDCKGLCANCGQNLNTNPCKCAETAVDPRWNALQGLAGSLKQ</sequence>
<organism evidence="2">
    <name type="scientific">Granulicella tundricola (strain ATCC BAA-1859 / DSM 23138 / MP5ACTX9)</name>
    <dbReference type="NCBI Taxonomy" id="1198114"/>
    <lineage>
        <taxon>Bacteria</taxon>
        <taxon>Pseudomonadati</taxon>
        <taxon>Acidobacteriota</taxon>
        <taxon>Terriglobia</taxon>
        <taxon>Terriglobales</taxon>
        <taxon>Acidobacteriaceae</taxon>
        <taxon>Granulicella</taxon>
    </lineage>
</organism>
<evidence type="ECO:0000313" key="2">
    <source>
        <dbReference type="Proteomes" id="UP000000343"/>
    </source>
</evidence>
<dbReference type="PaxDb" id="1198114-AciX9_3456"/>
<protein>
    <recommendedName>
        <fullName evidence="3">DUF177 domain-containing protein</fullName>
    </recommendedName>
</protein>
<dbReference type="HOGENOM" id="CLU_100236_1_0_0"/>
<dbReference type="Pfam" id="PF02620">
    <property type="entry name" value="YceD"/>
    <property type="match status" value="1"/>
</dbReference>
<evidence type="ECO:0008006" key="3">
    <source>
        <dbReference type="Google" id="ProtNLM"/>
    </source>
</evidence>
<dbReference type="STRING" id="1198114.AciX9_3456"/>
<name>E8X3G0_GRATM</name>
<dbReference type="Proteomes" id="UP000000343">
    <property type="component" value="Chromosome"/>
</dbReference>
<dbReference type="RefSeq" id="WP_013581772.1">
    <property type="nucleotide sequence ID" value="NC_015064.1"/>
</dbReference>
<dbReference type="EMBL" id="CP002480">
    <property type="protein sequence ID" value="ADW70461.1"/>
    <property type="molecule type" value="Genomic_DNA"/>
</dbReference>
<accession>E8X3G0</accession>
<dbReference type="eggNOG" id="COG1399">
    <property type="taxonomic scope" value="Bacteria"/>
</dbReference>
<dbReference type="PANTHER" id="PTHR34374">
    <property type="entry name" value="LARGE RIBOSOMAL RNA SUBUNIT ACCUMULATION PROTEIN YCED HOMOLOG 1, CHLOROPLASTIC"/>
    <property type="match status" value="1"/>
</dbReference>
<dbReference type="PANTHER" id="PTHR34374:SF1">
    <property type="entry name" value="LARGE RIBOSOMAL RNA SUBUNIT ACCUMULATION PROTEIN YCED HOMOLOG 1, CHLOROPLASTIC"/>
    <property type="match status" value="1"/>
</dbReference>
<reference evidence="2" key="1">
    <citation type="submission" date="2011-01" db="EMBL/GenBank/DDBJ databases">
        <title>Complete sequence of chromosome of Acidobacterium sp. MP5ACTX9.</title>
        <authorList>
            <consortium name="US DOE Joint Genome Institute"/>
            <person name="Lucas S."/>
            <person name="Copeland A."/>
            <person name="Lapidus A."/>
            <person name="Cheng J.-F."/>
            <person name="Goodwin L."/>
            <person name="Pitluck S."/>
            <person name="Teshima H."/>
            <person name="Detter J.C."/>
            <person name="Han C."/>
            <person name="Tapia R."/>
            <person name="Land M."/>
            <person name="Hauser L."/>
            <person name="Kyrpides N."/>
            <person name="Ivanova N."/>
            <person name="Ovchinnikova G."/>
            <person name="Pagani I."/>
            <person name="Rawat S.R."/>
            <person name="Mannisto M."/>
            <person name="Haggblom M.M."/>
            <person name="Woyke T."/>
        </authorList>
    </citation>
    <scope>NUCLEOTIDE SEQUENCE [LARGE SCALE GENOMIC DNA]</scope>
    <source>
        <strain evidence="2">MP5ACTX9</strain>
    </source>
</reference>
<keyword evidence="2" id="KW-1185">Reference proteome</keyword>